<dbReference type="Proteomes" id="UP000309259">
    <property type="component" value="Unassembled WGS sequence"/>
</dbReference>
<dbReference type="RefSeq" id="WP_024378611.1">
    <property type="nucleotide sequence ID" value="NZ_CP082205.1"/>
</dbReference>
<gene>
    <name evidence="1" type="ORF">FAJ35_01165</name>
</gene>
<name>A0A3R8S6U5_STRSU</name>
<dbReference type="AlphaFoldDB" id="A0A3R8S6U5"/>
<protein>
    <submittedName>
        <fullName evidence="1">Uncharacterized protein</fullName>
    </submittedName>
</protein>
<reference evidence="1 2" key="1">
    <citation type="submission" date="2019-04" db="EMBL/GenBank/DDBJ databases">
        <title>Genome analysis of Streptococcus suis strain WUSS327.</title>
        <authorList>
            <person name="Chen H."/>
            <person name="Gao X."/>
            <person name="Wu Z."/>
        </authorList>
    </citation>
    <scope>NUCLEOTIDE SEQUENCE [LARGE SCALE GENOMIC DNA]</scope>
    <source>
        <strain evidence="1 2">WUSS327</strain>
    </source>
</reference>
<evidence type="ECO:0000313" key="2">
    <source>
        <dbReference type="Proteomes" id="UP000309259"/>
    </source>
</evidence>
<evidence type="ECO:0000313" key="1">
    <source>
        <dbReference type="EMBL" id="TII04062.1"/>
    </source>
</evidence>
<proteinExistence type="predicted"/>
<comment type="caution">
    <text evidence="1">The sequence shown here is derived from an EMBL/GenBank/DDBJ whole genome shotgun (WGS) entry which is preliminary data.</text>
</comment>
<accession>A0A3R8S6U5</accession>
<organism evidence="1 2">
    <name type="scientific">Streptococcus suis</name>
    <dbReference type="NCBI Taxonomy" id="1307"/>
    <lineage>
        <taxon>Bacteria</taxon>
        <taxon>Bacillati</taxon>
        <taxon>Bacillota</taxon>
        <taxon>Bacilli</taxon>
        <taxon>Lactobacillales</taxon>
        <taxon>Streptococcaceae</taxon>
        <taxon>Streptococcus</taxon>
    </lineage>
</organism>
<sequence>MTEAQNNFLTELKIIQEQAVIMNSGQSNLSENEKLFNVSYDTLYLVMELLDGYRGINISLLDNDHQEFLNDRIQLHDKIANFLQSY</sequence>
<dbReference type="EMBL" id="SSXL01000002">
    <property type="protein sequence ID" value="TII04062.1"/>
    <property type="molecule type" value="Genomic_DNA"/>
</dbReference>